<evidence type="ECO:0000313" key="1">
    <source>
        <dbReference type="EMBL" id="MBE8593617.1"/>
    </source>
</evidence>
<proteinExistence type="predicted"/>
<reference evidence="1 2" key="1">
    <citation type="submission" date="2020-10" db="EMBL/GenBank/DDBJ databases">
        <title>The draft genomes of Cyclamen pathogen Pseudomonas sp.</title>
        <authorList>
            <person name="Fujikawa T."/>
            <person name="Sawada H."/>
        </authorList>
    </citation>
    <scope>NUCLEOTIDE SEQUENCE [LARGE SCALE GENOMIC DNA]</scope>
    <source>
        <strain evidence="1 2">MAFF 301449</strain>
    </source>
</reference>
<dbReference type="EMBL" id="JADDUM010000202">
    <property type="protein sequence ID" value="MBE8593617.1"/>
    <property type="molecule type" value="Genomic_DNA"/>
</dbReference>
<dbReference type="Proteomes" id="UP000613075">
    <property type="component" value="Unassembled WGS sequence"/>
</dbReference>
<dbReference type="Gene3D" id="1.20.1480.40">
    <property type="entry name" value="Uncharacterised protein PF16133, DUF4844"/>
    <property type="match status" value="1"/>
</dbReference>
<accession>A0ABR9SXS1</accession>
<gene>
    <name evidence="1" type="ORF">IQK56_23355</name>
</gene>
<dbReference type="InterPro" id="IPR038360">
    <property type="entry name" value="DUF4844_sf"/>
</dbReference>
<comment type="caution">
    <text evidence="1">The sequence shown here is derived from an EMBL/GenBank/DDBJ whole genome shotgun (WGS) entry which is preliminary data.</text>
</comment>
<name>A0ABR9SXS1_9PSED</name>
<protein>
    <submittedName>
        <fullName evidence="1">Uncharacterized protein</fullName>
    </submittedName>
</protein>
<keyword evidence="2" id="KW-1185">Reference proteome</keyword>
<evidence type="ECO:0000313" key="2">
    <source>
        <dbReference type="Proteomes" id="UP000613075"/>
    </source>
</evidence>
<sequence>MKRKELEDYQIHGFTLEGEESLIDKINPILKSLVLHLLDLPENASKQTILNCFKNCMLSINNFEDEIETIERESILEFFYTLGEIVNLDPASEYAEEWRGDW</sequence>
<dbReference type="RefSeq" id="WP_193862075.1">
    <property type="nucleotide sequence ID" value="NZ_JADDUM010000202.1"/>
</dbReference>
<organism evidence="1 2">
    <name type="scientific">Pseudomonas cyclaminis</name>
    <dbReference type="NCBI Taxonomy" id="2781239"/>
    <lineage>
        <taxon>Bacteria</taxon>
        <taxon>Pseudomonadati</taxon>
        <taxon>Pseudomonadota</taxon>
        <taxon>Gammaproteobacteria</taxon>
        <taxon>Pseudomonadales</taxon>
        <taxon>Pseudomonadaceae</taxon>
        <taxon>Pseudomonas</taxon>
    </lineage>
</organism>